<feature type="domain" description="ABC transporter" evidence="3">
    <location>
        <begin position="26"/>
        <end position="304"/>
    </location>
</feature>
<dbReference type="GO" id="GO:0016887">
    <property type="term" value="F:ATP hydrolysis activity"/>
    <property type="evidence" value="ECO:0007669"/>
    <property type="project" value="InterPro"/>
</dbReference>
<evidence type="ECO:0000259" key="3">
    <source>
        <dbReference type="PROSITE" id="PS50893"/>
    </source>
</evidence>
<dbReference type="InterPro" id="IPR050334">
    <property type="entry name" value="Molybdenum_import_ModC"/>
</dbReference>
<dbReference type="Pfam" id="PF00005">
    <property type="entry name" value="ABC_tran"/>
    <property type="match status" value="2"/>
</dbReference>
<dbReference type="PANTHER" id="PTHR43514">
    <property type="entry name" value="ABC TRANSPORTER I FAMILY MEMBER 10"/>
    <property type="match status" value="1"/>
</dbReference>
<dbReference type="AlphaFoldDB" id="A0A2J6RCM4"/>
<dbReference type="InterPro" id="IPR027417">
    <property type="entry name" value="P-loop_NTPase"/>
</dbReference>
<dbReference type="STRING" id="1149755.A0A2J6RCM4"/>
<evidence type="ECO:0000256" key="1">
    <source>
        <dbReference type="ARBA" id="ARBA00022741"/>
    </source>
</evidence>
<dbReference type="PROSITE" id="PS50893">
    <property type="entry name" value="ABC_TRANSPORTER_2"/>
    <property type="match status" value="2"/>
</dbReference>
<dbReference type="Gene3D" id="3.40.50.300">
    <property type="entry name" value="P-loop containing nucleotide triphosphate hydrolases"/>
    <property type="match status" value="2"/>
</dbReference>
<proteinExistence type="predicted"/>
<keyword evidence="5" id="KW-1185">Reference proteome</keyword>
<dbReference type="SUPFAM" id="SSF52540">
    <property type="entry name" value="P-loop containing nucleoside triphosphate hydrolases"/>
    <property type="match status" value="2"/>
</dbReference>
<keyword evidence="4" id="KW-0378">Hydrolase</keyword>
<gene>
    <name evidence="4" type="ORF">L207DRAFT_515975</name>
</gene>
<evidence type="ECO:0000313" key="5">
    <source>
        <dbReference type="Proteomes" id="UP000235786"/>
    </source>
</evidence>
<dbReference type="Proteomes" id="UP000235786">
    <property type="component" value="Unassembled WGS sequence"/>
</dbReference>
<evidence type="ECO:0000313" key="4">
    <source>
        <dbReference type="EMBL" id="PMD36265.1"/>
    </source>
</evidence>
<reference evidence="4 5" key="1">
    <citation type="submission" date="2016-04" db="EMBL/GenBank/DDBJ databases">
        <title>A degradative enzymes factory behind the ericoid mycorrhizal symbiosis.</title>
        <authorList>
            <consortium name="DOE Joint Genome Institute"/>
            <person name="Martino E."/>
            <person name="Morin E."/>
            <person name="Grelet G."/>
            <person name="Kuo A."/>
            <person name="Kohler A."/>
            <person name="Daghino S."/>
            <person name="Barry K."/>
            <person name="Choi C."/>
            <person name="Cichocki N."/>
            <person name="Clum A."/>
            <person name="Copeland A."/>
            <person name="Hainaut M."/>
            <person name="Haridas S."/>
            <person name="Labutti K."/>
            <person name="Lindquist E."/>
            <person name="Lipzen A."/>
            <person name="Khouja H.-R."/>
            <person name="Murat C."/>
            <person name="Ohm R."/>
            <person name="Olson A."/>
            <person name="Spatafora J."/>
            <person name="Veneault-Fourrey C."/>
            <person name="Henrissat B."/>
            <person name="Grigoriev I."/>
            <person name="Martin F."/>
            <person name="Perotto S."/>
        </authorList>
    </citation>
    <scope>NUCLEOTIDE SEQUENCE [LARGE SCALE GENOMIC DNA]</scope>
    <source>
        <strain evidence="4 5">F</strain>
    </source>
</reference>
<dbReference type="EMBL" id="KZ613951">
    <property type="protein sequence ID" value="PMD36265.1"/>
    <property type="molecule type" value="Genomic_DNA"/>
</dbReference>
<keyword evidence="1" id="KW-0547">Nucleotide-binding</keyword>
<organism evidence="4 5">
    <name type="scientific">Hyaloscypha variabilis (strain UAMH 11265 / GT02V1 / F)</name>
    <name type="common">Meliniomyces variabilis</name>
    <dbReference type="NCBI Taxonomy" id="1149755"/>
    <lineage>
        <taxon>Eukaryota</taxon>
        <taxon>Fungi</taxon>
        <taxon>Dikarya</taxon>
        <taxon>Ascomycota</taxon>
        <taxon>Pezizomycotina</taxon>
        <taxon>Leotiomycetes</taxon>
        <taxon>Helotiales</taxon>
        <taxon>Hyaloscyphaceae</taxon>
        <taxon>Hyaloscypha</taxon>
        <taxon>Hyaloscypha variabilis</taxon>
    </lineage>
</organism>
<dbReference type="OrthoDB" id="10255969at2759"/>
<dbReference type="SMART" id="SM00382">
    <property type="entry name" value="AAA"/>
    <property type="match status" value="2"/>
</dbReference>
<sequence>MRRPVLSFSSICARRYGTSTAGSPIIRIANGTFYRHHPNSTAASTGPNPPLFPDLNFSLPSFSEKGEYWSILGPSSSGKTTFLQILNGKHLCIPPLARSFPYLESEEIERKDHELRNPERAIKRVGFDGEQGLGAQAPQSAYLSARYESRREDTDFSVLDYLQGHTELNPSQDIHGHGVDAGTLERVIKDLRLGDLVDMPVSNLSNGQTRRARIARALLGNPEVLLLDEPFMGLDPPTLLTLSPMLRGLAEKNAPRLVLSLRPQDPIPEWITHLVYLKGNCQVAFQGRKGEVLRELREYVESVKKGDARMDVSMPVHSMHEVGRSLTSSGIVDYIPSATFHPNSQSGASSATKESDKIKYSRDGYAMKDVESPEIGEPLVEMEGALVKYGTKAVLGNWRQKIAGDSEHREGLWWTVRRGERWGIFGPNGSGKTTLLSLICSDHPQTYSLPIRLFGRSRLPSPGQPGISIFDLQSRIGHSSPEIHGHIPKSLTLRQVLENAWSDTFRGKPKLDEDAKERVDAALRWFETDLHPGTGRSDGGLEWATQLLFGGLPFSSQRVALFLRAVIKAPDLVILDEAFSGMDDGVRDRCLLFLAHGETKIFSESSSSNNNTVPEIVDSEVAKRGEVKISGLGKEQALIVISHVKEEIPGSIREWICLPEANTGKSARFGRLEGPIEGDWRRWGEIWGM</sequence>
<name>A0A2J6RCM4_HYAVF</name>
<protein>
    <submittedName>
        <fullName evidence="4">P-loop containing nucleoside triphosphate hydrolase protein</fullName>
    </submittedName>
</protein>
<dbReference type="GO" id="GO:0005524">
    <property type="term" value="F:ATP binding"/>
    <property type="evidence" value="ECO:0007669"/>
    <property type="project" value="UniProtKB-KW"/>
</dbReference>
<dbReference type="InterPro" id="IPR003439">
    <property type="entry name" value="ABC_transporter-like_ATP-bd"/>
</dbReference>
<keyword evidence="2" id="KW-0067">ATP-binding</keyword>
<dbReference type="InterPro" id="IPR003593">
    <property type="entry name" value="AAA+_ATPase"/>
</dbReference>
<evidence type="ECO:0000256" key="2">
    <source>
        <dbReference type="ARBA" id="ARBA00022840"/>
    </source>
</evidence>
<dbReference type="PANTHER" id="PTHR43514:SF4">
    <property type="entry name" value="ABC TRANSPORTER I FAMILY MEMBER 10"/>
    <property type="match status" value="1"/>
</dbReference>
<feature type="domain" description="ABC transporter" evidence="3">
    <location>
        <begin position="380"/>
        <end position="649"/>
    </location>
</feature>
<accession>A0A2J6RCM4</accession>
<dbReference type="GO" id="GO:0005739">
    <property type="term" value="C:mitochondrion"/>
    <property type="evidence" value="ECO:0007669"/>
    <property type="project" value="TreeGrafter"/>
</dbReference>